<dbReference type="InterPro" id="IPR001387">
    <property type="entry name" value="Cro/C1-type_HTH"/>
</dbReference>
<dbReference type="CDD" id="cd00093">
    <property type="entry name" value="HTH_XRE"/>
    <property type="match status" value="1"/>
</dbReference>
<dbReference type="Gene3D" id="1.10.260.40">
    <property type="entry name" value="lambda repressor-like DNA-binding domains"/>
    <property type="match status" value="1"/>
</dbReference>
<name>A0A3M9X3B7_9HYPH</name>
<protein>
    <submittedName>
        <fullName evidence="1">XRE family transcriptional regulator</fullName>
    </submittedName>
</protein>
<accession>A0A3M9X3B7</accession>
<reference evidence="1 2" key="1">
    <citation type="journal article" date="2018" name="Mol. Plant Microbe Interact.">
        <title>Taxonomically Different Co-Microsymbionts of a Relict Legume, Oxytropis popoviana, Have Complementary Sets of Symbiotic Genes and Together Increase the Efficiency of Plant Nodulation.</title>
        <authorList>
            <person name="Safronova V."/>
            <person name="Belimov A."/>
            <person name="Sazanova A."/>
            <person name="Chirak E."/>
            <person name="Verkhozina A."/>
            <person name="Kuznetsova I."/>
            <person name="Andronov E."/>
            <person name="Puhalsky J."/>
            <person name="Tikhonovich I."/>
        </authorList>
    </citation>
    <scope>NUCLEOTIDE SEQUENCE [LARGE SCALE GENOMIC DNA]</scope>
    <source>
        <strain evidence="1 2">Opo-235</strain>
    </source>
</reference>
<evidence type="ECO:0000313" key="2">
    <source>
        <dbReference type="Proteomes" id="UP000275436"/>
    </source>
</evidence>
<dbReference type="GO" id="GO:0003677">
    <property type="term" value="F:DNA binding"/>
    <property type="evidence" value="ECO:0007669"/>
    <property type="project" value="InterPro"/>
</dbReference>
<organism evidence="1 2">
    <name type="scientific">Mesorhizobium japonicum</name>
    <dbReference type="NCBI Taxonomy" id="2066070"/>
    <lineage>
        <taxon>Bacteria</taxon>
        <taxon>Pseudomonadati</taxon>
        <taxon>Pseudomonadota</taxon>
        <taxon>Alphaproteobacteria</taxon>
        <taxon>Hyphomicrobiales</taxon>
        <taxon>Phyllobacteriaceae</taxon>
        <taxon>Mesorhizobium</taxon>
    </lineage>
</organism>
<sequence>MPLALLTPQQCRAGRALLKWPQVRLAAKAELSEGTVRDFENEVRTPPAPKLSRIRRALEDAGVMFTALGDQVGQGPAVRLKTAAPALATPAEGEAGEPSA</sequence>
<dbReference type="InterPro" id="IPR010982">
    <property type="entry name" value="Lambda_DNA-bd_dom_sf"/>
</dbReference>
<proteinExistence type="predicted"/>
<dbReference type="AlphaFoldDB" id="A0A3M9X3B7"/>
<evidence type="ECO:0000313" key="1">
    <source>
        <dbReference type="EMBL" id="RNJ42355.1"/>
    </source>
</evidence>
<gene>
    <name evidence="1" type="ORF">DNR46_28530</name>
</gene>
<comment type="caution">
    <text evidence="1">The sequence shown here is derived from an EMBL/GenBank/DDBJ whole genome shotgun (WGS) entry which is preliminary data.</text>
</comment>
<dbReference type="Proteomes" id="UP000275436">
    <property type="component" value="Unassembled WGS sequence"/>
</dbReference>
<dbReference type="EMBL" id="QKOD01000011">
    <property type="protein sequence ID" value="RNJ42355.1"/>
    <property type="molecule type" value="Genomic_DNA"/>
</dbReference>
<dbReference type="SUPFAM" id="SSF47413">
    <property type="entry name" value="lambda repressor-like DNA-binding domains"/>
    <property type="match status" value="1"/>
</dbReference>